<evidence type="ECO:0000256" key="2">
    <source>
        <dbReference type="PROSITE-ProRule" id="PRU00176"/>
    </source>
</evidence>
<dbReference type="InterPro" id="IPR000504">
    <property type="entry name" value="RRM_dom"/>
</dbReference>
<evidence type="ECO:0000256" key="1">
    <source>
        <dbReference type="ARBA" id="ARBA00022884"/>
    </source>
</evidence>
<reference evidence="5 6" key="1">
    <citation type="journal article" date="2018" name="MBio">
        <title>Comparative Genomics Reveals the Core Gene Toolbox for the Fungus-Insect Symbiosis.</title>
        <authorList>
            <person name="Wang Y."/>
            <person name="Stata M."/>
            <person name="Wang W."/>
            <person name="Stajich J.E."/>
            <person name="White M.M."/>
            <person name="Moncalvo J.M."/>
        </authorList>
    </citation>
    <scope>NUCLEOTIDE SEQUENCE [LARGE SCALE GENOMIC DNA]</scope>
    <source>
        <strain evidence="5 6">SWE-8-4</strain>
    </source>
</reference>
<dbReference type="GO" id="GO:0003723">
    <property type="term" value="F:RNA binding"/>
    <property type="evidence" value="ECO:0007669"/>
    <property type="project" value="UniProtKB-UniRule"/>
</dbReference>
<proteinExistence type="predicted"/>
<evidence type="ECO:0000256" key="3">
    <source>
        <dbReference type="SAM" id="MobiDB-lite"/>
    </source>
</evidence>
<protein>
    <recommendedName>
        <fullName evidence="4">RRM domain-containing protein</fullName>
    </recommendedName>
</protein>
<dbReference type="Proteomes" id="UP000245383">
    <property type="component" value="Unassembled WGS sequence"/>
</dbReference>
<dbReference type="InterPro" id="IPR012677">
    <property type="entry name" value="Nucleotide-bd_a/b_plait_sf"/>
</dbReference>
<sequence length="168" mass="18600">MSKVFVGSLSWNTTTPALVDRFSEFGTIEEARILTERETGRSRGYGFITFSTEEAAQAAIAQANETEFDGRVIKVSWPVVRDNSEDPSGGDRQSDNWRNRTSDGSRNYNSGTRGRGRGGYRGGSRGGYNNSYQGNRGDNYRSQGQSYGNNQQGGDSYQSREQDGAYEQ</sequence>
<dbReference type="OrthoDB" id="439808at2759"/>
<name>A0A2T9YCJ7_9FUNG</name>
<feature type="compositionally biased region" description="Basic and acidic residues" evidence="3">
    <location>
        <begin position="158"/>
        <end position="168"/>
    </location>
</feature>
<dbReference type="InterPro" id="IPR035979">
    <property type="entry name" value="RBD_domain_sf"/>
</dbReference>
<dbReference type="STRING" id="133385.A0A2T9YCJ7"/>
<dbReference type="SUPFAM" id="SSF54928">
    <property type="entry name" value="RNA-binding domain, RBD"/>
    <property type="match status" value="1"/>
</dbReference>
<keyword evidence="6" id="KW-1185">Reference proteome</keyword>
<dbReference type="AlphaFoldDB" id="A0A2T9YCJ7"/>
<dbReference type="InterPro" id="IPR052462">
    <property type="entry name" value="SLIRP/GR-RBP-like"/>
</dbReference>
<feature type="compositionally biased region" description="Basic and acidic residues" evidence="3">
    <location>
        <begin position="92"/>
        <end position="103"/>
    </location>
</feature>
<keyword evidence="1 2" id="KW-0694">RNA-binding</keyword>
<gene>
    <name evidence="5" type="ORF">BB561_005050</name>
</gene>
<dbReference type="Gene3D" id="3.30.70.330">
    <property type="match status" value="1"/>
</dbReference>
<accession>A0A2T9YCJ7</accession>
<feature type="compositionally biased region" description="Gly residues" evidence="3">
    <location>
        <begin position="117"/>
        <end position="126"/>
    </location>
</feature>
<dbReference type="PANTHER" id="PTHR48027">
    <property type="entry name" value="HETEROGENEOUS NUCLEAR RIBONUCLEOPROTEIN 87F-RELATED"/>
    <property type="match status" value="1"/>
</dbReference>
<dbReference type="SMART" id="SM00360">
    <property type="entry name" value="RRM"/>
    <property type="match status" value="1"/>
</dbReference>
<dbReference type="PROSITE" id="PS50102">
    <property type="entry name" value="RRM"/>
    <property type="match status" value="1"/>
</dbReference>
<dbReference type="EMBL" id="MBFR01000279">
    <property type="protein sequence ID" value="PVU90058.1"/>
    <property type="molecule type" value="Genomic_DNA"/>
</dbReference>
<feature type="domain" description="RRM" evidence="4">
    <location>
        <begin position="2"/>
        <end position="80"/>
    </location>
</feature>
<evidence type="ECO:0000313" key="6">
    <source>
        <dbReference type="Proteomes" id="UP000245383"/>
    </source>
</evidence>
<feature type="region of interest" description="Disordered" evidence="3">
    <location>
        <begin position="76"/>
        <end position="168"/>
    </location>
</feature>
<feature type="compositionally biased region" description="Low complexity" evidence="3">
    <location>
        <begin position="127"/>
        <end position="154"/>
    </location>
</feature>
<comment type="caution">
    <text evidence="5">The sequence shown here is derived from an EMBL/GenBank/DDBJ whole genome shotgun (WGS) entry which is preliminary data.</text>
</comment>
<organism evidence="5 6">
    <name type="scientific">Smittium simulii</name>
    <dbReference type="NCBI Taxonomy" id="133385"/>
    <lineage>
        <taxon>Eukaryota</taxon>
        <taxon>Fungi</taxon>
        <taxon>Fungi incertae sedis</taxon>
        <taxon>Zoopagomycota</taxon>
        <taxon>Kickxellomycotina</taxon>
        <taxon>Harpellomycetes</taxon>
        <taxon>Harpellales</taxon>
        <taxon>Legeriomycetaceae</taxon>
        <taxon>Smittium</taxon>
    </lineage>
</organism>
<evidence type="ECO:0000313" key="5">
    <source>
        <dbReference type="EMBL" id="PVU90058.1"/>
    </source>
</evidence>
<dbReference type="Pfam" id="PF00076">
    <property type="entry name" value="RRM_1"/>
    <property type="match status" value="1"/>
</dbReference>
<evidence type="ECO:0000259" key="4">
    <source>
        <dbReference type="PROSITE" id="PS50102"/>
    </source>
</evidence>